<protein>
    <submittedName>
        <fullName evidence="1">Rrf2 family transcriptional regulator</fullName>
    </submittedName>
</protein>
<dbReference type="NCBIfam" id="TIGR00738">
    <property type="entry name" value="rrf2_super"/>
    <property type="match status" value="1"/>
</dbReference>
<accession>A0A8T7LRF7</accession>
<dbReference type="Gene3D" id="1.10.10.10">
    <property type="entry name" value="Winged helix-like DNA-binding domain superfamily/Winged helix DNA-binding domain"/>
    <property type="match status" value="1"/>
</dbReference>
<dbReference type="Proteomes" id="UP000521676">
    <property type="component" value="Unassembled WGS sequence"/>
</dbReference>
<sequence>MKISSKGEYGLRALFDLAMHYGSRPRRSREIAEAQKVAEDYLNQLLIILRKAGLIHSLRGPQGGHVLARPPHQITLYDALSELEGSLSPVEYSNDLREKSMVEVDEILNPIWDEVEQQIISTLKSTSLQALMDRHHSLQTQVMYHI</sequence>
<reference evidence="2" key="2">
    <citation type="journal article" date="2024" name="Nature">
        <title>Anoxygenic phototroph of the Chloroflexota uses a type I reaction centre.</title>
        <authorList>
            <person name="Tsuji J.M."/>
            <person name="Shaw N.A."/>
            <person name="Nagashima S."/>
            <person name="Venkiteswaran J.J."/>
            <person name="Schiff S.L."/>
            <person name="Watanabe T."/>
            <person name="Fukui M."/>
            <person name="Hanada S."/>
            <person name="Tank M."/>
            <person name="Neufeld J.D."/>
        </authorList>
    </citation>
    <scope>NUCLEOTIDE SEQUENCE</scope>
    <source>
        <strain evidence="2">L227-S17</strain>
    </source>
</reference>
<proteinExistence type="predicted"/>
<evidence type="ECO:0000313" key="3">
    <source>
        <dbReference type="Proteomes" id="UP000521676"/>
    </source>
</evidence>
<dbReference type="GO" id="GO:0005829">
    <property type="term" value="C:cytosol"/>
    <property type="evidence" value="ECO:0007669"/>
    <property type="project" value="TreeGrafter"/>
</dbReference>
<keyword evidence="4" id="KW-1185">Reference proteome</keyword>
<dbReference type="AlphaFoldDB" id="A0A8T7LRF7"/>
<dbReference type="InterPro" id="IPR000944">
    <property type="entry name" value="Tscrpt_reg_Rrf2"/>
</dbReference>
<dbReference type="PROSITE" id="PS51197">
    <property type="entry name" value="HTH_RRF2_2"/>
    <property type="match status" value="1"/>
</dbReference>
<reference evidence="1 3" key="1">
    <citation type="submission" date="2020-06" db="EMBL/GenBank/DDBJ databases">
        <title>Anoxygenic phototrophic Chloroflexota member uses a Type I reaction center.</title>
        <authorList>
            <person name="Tsuji J.M."/>
            <person name="Shaw N.A."/>
            <person name="Nagashima S."/>
            <person name="Venkiteswaran J."/>
            <person name="Schiff S.L."/>
            <person name="Hanada S."/>
            <person name="Tank M."/>
            <person name="Neufeld J.D."/>
        </authorList>
    </citation>
    <scope>NUCLEOTIDE SEQUENCE [LARGE SCALE GENOMIC DNA]</scope>
    <source>
        <strain evidence="1">L227-S17</strain>
    </source>
</reference>
<dbReference type="PANTHER" id="PTHR33221:SF16">
    <property type="entry name" value="HTH-TYPE TRANSCRIPTIONAL REGULATOR SLR0846-RELATED"/>
    <property type="match status" value="1"/>
</dbReference>
<dbReference type="RefSeq" id="WP_341468355.1">
    <property type="nucleotide sequence ID" value="NZ_CP128399.1"/>
</dbReference>
<gene>
    <name evidence="1" type="ORF">HXX08_01750</name>
    <name evidence="2" type="ORF">OZ401_002270</name>
</gene>
<dbReference type="InterPro" id="IPR036388">
    <property type="entry name" value="WH-like_DNA-bd_sf"/>
</dbReference>
<evidence type="ECO:0000313" key="1">
    <source>
        <dbReference type="EMBL" id="NWJ44578.1"/>
    </source>
</evidence>
<dbReference type="GO" id="GO:0003700">
    <property type="term" value="F:DNA-binding transcription factor activity"/>
    <property type="evidence" value="ECO:0007669"/>
    <property type="project" value="TreeGrafter"/>
</dbReference>
<dbReference type="Proteomes" id="UP001431572">
    <property type="component" value="Chromosome 1"/>
</dbReference>
<dbReference type="EMBL" id="CP128399">
    <property type="protein sequence ID" value="WJW66469.1"/>
    <property type="molecule type" value="Genomic_DNA"/>
</dbReference>
<dbReference type="Pfam" id="PF02082">
    <property type="entry name" value="Rrf2"/>
    <property type="match status" value="1"/>
</dbReference>
<dbReference type="PANTHER" id="PTHR33221">
    <property type="entry name" value="WINGED HELIX-TURN-HELIX TRANSCRIPTIONAL REGULATOR, RRF2 FAMILY"/>
    <property type="match status" value="1"/>
</dbReference>
<dbReference type="SUPFAM" id="SSF46785">
    <property type="entry name" value="Winged helix' DNA-binding domain"/>
    <property type="match status" value="1"/>
</dbReference>
<dbReference type="EMBL" id="JACATZ010000001">
    <property type="protein sequence ID" value="NWJ44578.1"/>
    <property type="molecule type" value="Genomic_DNA"/>
</dbReference>
<evidence type="ECO:0000313" key="4">
    <source>
        <dbReference type="Proteomes" id="UP001431572"/>
    </source>
</evidence>
<evidence type="ECO:0000313" key="2">
    <source>
        <dbReference type="EMBL" id="WJW66469.1"/>
    </source>
</evidence>
<organism evidence="1 3">
    <name type="scientific">Candidatus Chlorohelix allophototropha</name>
    <dbReference type="NCBI Taxonomy" id="3003348"/>
    <lineage>
        <taxon>Bacteria</taxon>
        <taxon>Bacillati</taxon>
        <taxon>Chloroflexota</taxon>
        <taxon>Chloroflexia</taxon>
        <taxon>Candidatus Chloroheliales</taxon>
        <taxon>Candidatus Chloroheliaceae</taxon>
        <taxon>Candidatus Chlorohelix</taxon>
    </lineage>
</organism>
<name>A0A8T7LRF7_9CHLR</name>
<dbReference type="InterPro" id="IPR036390">
    <property type="entry name" value="WH_DNA-bd_sf"/>
</dbReference>